<evidence type="ECO:0000256" key="1">
    <source>
        <dbReference type="ARBA" id="ARBA00022630"/>
    </source>
</evidence>
<sequence length="640" mass="71047">MSTITLESLIPPGNIDRTWDEHRFNVRLVNASNKRRFKIIVVGTGLAGASAAATLAELGYDVGVYTFHDSPRRAHSIAAQGGINAAKDYRNDGDSIFRLFYDTVKGGDFRAREANVYRLAQVSNEIIDQATAQGVPFAREYGGLLDNRSFGGAQVSRTFYARGQTGQQLLLGAYQAMMRQVGAGKITLNTRTEMLDVVTDETGRAIGIVVRDLLSGQVRSVNAHAVVLATGGYSNVFYLSTNAKGSNATAIWRAHKRGAAFANPCFTQIHPTCIPQSDDTQSKLTLMSESLRNDGRIWVPKQPGDFRAPDRIPEEERDYFLERRYPAFGNLVPRDVASRAAKAMIDEDRGVGPRRNGVYLDFADAIKRLGEDVIRARYGNLFQMYERITGEDPYRVPMRIYPAPHYTMGGLWVDYDLMTTVQGLYAIGEANFSDHGANRLGASALMQGLADGYFILPVTIGDYLAPMLGGQLTPVTDDAFRETEAAVQRRVASYLNAEGEHSADWYHRELGKIMWDACGMARNAPGLEHAMAEIAELHERFKAGVKVLGDGDSLNQSLEKAGRVDDFFELAQLMCRDALHREESCGGHFREEHQTPDGEALRDDDNFSYVAAWEYTGAEPVLHREELNFQHVRPTQRSYA</sequence>
<dbReference type="InterPro" id="IPR030664">
    <property type="entry name" value="SdhA/FrdA/AprA"/>
</dbReference>
<evidence type="ECO:0000313" key="5">
    <source>
        <dbReference type="EMBL" id="MDA0137575.1"/>
    </source>
</evidence>
<proteinExistence type="predicted"/>
<feature type="domain" description="Fumarate reductase/succinate dehydrogenase flavoprotein-like C-terminal" evidence="4">
    <location>
        <begin position="507"/>
        <end position="639"/>
    </location>
</feature>
<dbReference type="InterPro" id="IPR011280">
    <property type="entry name" value="Succ_DH/Fum_Rdt_flav_su"/>
</dbReference>
<dbReference type="NCBIfam" id="NF005749">
    <property type="entry name" value="PRK07573.1"/>
    <property type="match status" value="1"/>
</dbReference>
<dbReference type="EMBL" id="JAPCID010000010">
    <property type="protein sequence ID" value="MDA0137575.1"/>
    <property type="molecule type" value="Genomic_DNA"/>
</dbReference>
<dbReference type="Pfam" id="PF00890">
    <property type="entry name" value="FAD_binding_2"/>
    <property type="match status" value="1"/>
</dbReference>
<dbReference type="SUPFAM" id="SSF56425">
    <property type="entry name" value="Succinate dehydrogenase/fumarate reductase flavoprotein, catalytic domain"/>
    <property type="match status" value="1"/>
</dbReference>
<accession>A0ABT4RGY9</accession>
<dbReference type="InterPro" id="IPR015939">
    <property type="entry name" value="Fum_Rdtase/Succ_DH_flav-like_C"/>
</dbReference>
<evidence type="ECO:0000256" key="2">
    <source>
        <dbReference type="ARBA" id="ARBA00023002"/>
    </source>
</evidence>
<feature type="domain" description="FAD-dependent oxidoreductase 2 FAD-binding" evidence="3">
    <location>
        <begin position="39"/>
        <end position="445"/>
    </location>
</feature>
<dbReference type="InterPro" id="IPR003953">
    <property type="entry name" value="FAD-dep_OxRdtase_2_FAD-bd"/>
</dbReference>
<evidence type="ECO:0000313" key="6">
    <source>
        <dbReference type="Proteomes" id="UP001147700"/>
    </source>
</evidence>
<dbReference type="InterPro" id="IPR036188">
    <property type="entry name" value="FAD/NAD-bd_sf"/>
</dbReference>
<dbReference type="Gene3D" id="3.90.700.10">
    <property type="entry name" value="Succinate dehydrogenase/fumarate reductase flavoprotein, catalytic domain"/>
    <property type="match status" value="1"/>
</dbReference>
<keyword evidence="2" id="KW-0560">Oxidoreductase</keyword>
<reference evidence="5" key="1">
    <citation type="submission" date="2022-10" db="EMBL/GenBank/DDBJ databases">
        <title>The WGS of Solirubrobacter sp. CPCC 204708.</title>
        <authorList>
            <person name="Jiang Z."/>
        </authorList>
    </citation>
    <scope>NUCLEOTIDE SEQUENCE</scope>
    <source>
        <strain evidence="5">CPCC 204708</strain>
    </source>
</reference>
<evidence type="ECO:0000259" key="3">
    <source>
        <dbReference type="Pfam" id="PF00890"/>
    </source>
</evidence>
<dbReference type="Proteomes" id="UP001147700">
    <property type="component" value="Unassembled WGS sequence"/>
</dbReference>
<dbReference type="InterPro" id="IPR037099">
    <property type="entry name" value="Fum_R/Succ_DH_flav-like_C_sf"/>
</dbReference>
<dbReference type="Pfam" id="PF02910">
    <property type="entry name" value="Succ_DH_flav_C"/>
    <property type="match status" value="1"/>
</dbReference>
<keyword evidence="1" id="KW-0285">Flavoprotein</keyword>
<dbReference type="NCBIfam" id="TIGR01811">
    <property type="entry name" value="sdhA_Bsu"/>
    <property type="match status" value="1"/>
</dbReference>
<protein>
    <submittedName>
        <fullName evidence="5">Fumarate reductase/succinate dehydrogenase flavoprotein subunit</fullName>
    </submittedName>
</protein>
<name>A0ABT4RGY9_9ACTN</name>
<keyword evidence="6" id="KW-1185">Reference proteome</keyword>
<dbReference type="Gene3D" id="3.50.50.60">
    <property type="entry name" value="FAD/NAD(P)-binding domain"/>
    <property type="match status" value="1"/>
</dbReference>
<gene>
    <name evidence="5" type="ORF">OJ962_08715</name>
</gene>
<evidence type="ECO:0000259" key="4">
    <source>
        <dbReference type="Pfam" id="PF02910"/>
    </source>
</evidence>
<dbReference type="SUPFAM" id="SSF51905">
    <property type="entry name" value="FAD/NAD(P)-binding domain"/>
    <property type="match status" value="1"/>
</dbReference>
<dbReference type="Gene3D" id="1.20.58.100">
    <property type="entry name" value="Fumarate reductase/succinate dehydrogenase flavoprotein-like, C-terminal domain"/>
    <property type="match status" value="1"/>
</dbReference>
<dbReference type="PRINTS" id="PR00368">
    <property type="entry name" value="FADPNR"/>
</dbReference>
<organism evidence="5 6">
    <name type="scientific">Solirubrobacter deserti</name>
    <dbReference type="NCBI Taxonomy" id="2282478"/>
    <lineage>
        <taxon>Bacteria</taxon>
        <taxon>Bacillati</taxon>
        <taxon>Actinomycetota</taxon>
        <taxon>Thermoleophilia</taxon>
        <taxon>Solirubrobacterales</taxon>
        <taxon>Solirubrobacteraceae</taxon>
        <taxon>Solirubrobacter</taxon>
    </lineage>
</organism>
<dbReference type="PANTHER" id="PTHR11632">
    <property type="entry name" value="SUCCINATE DEHYDROGENASE 2 FLAVOPROTEIN SUBUNIT"/>
    <property type="match status" value="1"/>
</dbReference>
<dbReference type="SUPFAM" id="SSF46977">
    <property type="entry name" value="Succinate dehydrogenase/fumarate reductase flavoprotein C-terminal domain"/>
    <property type="match status" value="1"/>
</dbReference>
<dbReference type="PANTHER" id="PTHR11632:SF53">
    <property type="entry name" value="SUCCINATE DEHYDROGENASE FLAVOPROTEIN SUBUNIT"/>
    <property type="match status" value="1"/>
</dbReference>
<comment type="caution">
    <text evidence="5">The sequence shown here is derived from an EMBL/GenBank/DDBJ whole genome shotgun (WGS) entry which is preliminary data.</text>
</comment>
<dbReference type="InterPro" id="IPR027477">
    <property type="entry name" value="Succ_DH/fumarate_Rdtase_cat_sf"/>
</dbReference>